<dbReference type="Pfam" id="PF00990">
    <property type="entry name" value="GGDEF"/>
    <property type="match status" value="1"/>
</dbReference>
<reference evidence="2 3" key="1">
    <citation type="submission" date="2016-10" db="EMBL/GenBank/DDBJ databases">
        <authorList>
            <person name="de Groot N.N."/>
        </authorList>
    </citation>
    <scope>NUCLEOTIDE SEQUENCE [LARGE SCALE GENOMIC DNA]</scope>
    <source>
        <strain evidence="2 3">AR40</strain>
    </source>
</reference>
<evidence type="ECO:0000313" key="3">
    <source>
        <dbReference type="Proteomes" id="UP000182584"/>
    </source>
</evidence>
<dbReference type="RefSeq" id="WP_074754714.1">
    <property type="nucleotide sequence ID" value="NZ_FOGJ01000004.1"/>
</dbReference>
<dbReference type="AlphaFoldDB" id="A0A1H9NIC4"/>
<dbReference type="eggNOG" id="COG3706">
    <property type="taxonomic scope" value="Bacteria"/>
</dbReference>
<dbReference type="InterPro" id="IPR000160">
    <property type="entry name" value="GGDEF_dom"/>
</dbReference>
<organism evidence="2 3">
    <name type="scientific">Butyrivibrio fibrisolvens</name>
    <dbReference type="NCBI Taxonomy" id="831"/>
    <lineage>
        <taxon>Bacteria</taxon>
        <taxon>Bacillati</taxon>
        <taxon>Bacillota</taxon>
        <taxon>Clostridia</taxon>
        <taxon>Lachnospirales</taxon>
        <taxon>Lachnospiraceae</taxon>
        <taxon>Butyrivibrio</taxon>
    </lineage>
</organism>
<dbReference type="OrthoDB" id="9807794at2"/>
<sequence>MKQFLYEIVSNSKKDNSFDEARRYAKEHEDFQVLAHIYFGYAQLDKTMEMVSYLKSLFPGIKIAGSSSCGEIKDGHLTDRSIQISISFFEKTKIKTIIYDCRDRSEFDNGILMKEMVDSDPYAKAVEVIVATHSGLHAQKFFDALEKCNESVAVFGAAAAKYDDTSDTFVFNEDGISLFGIVCVLYSGEDFHISTAYALGWKELGHSMTVTKAEYDKLYELDGEPAFNVYKKYLKIQNDSSFSRNALEFPLMYSEYGVDVARISLKCTSDGTLCLGGELRNGDIVRLGYGDPVAILDSVYEAQDKIRLFQPQAIWIYSCMTRMSFWGDDIDCEISPFDKIARTSGFYTFGEYIRIGKKIYIHNATLISIGMRENAPIGIPVMALPRLAQKKMSGEISMVERLVSFIQATTGELERLNKNLAQKALTDDLTRIYNRRRIEEIMESFIEEGRQSRDQIFFLLMDIDYFKQVNDTYGHDTGDVVLRKVAGVLKNYMNDDCVPGRWGGEEFMIVARNITKTMALDLAESIRRDICDEDYDPVPELTVSIGIAGMSPNDNILELYKRVDKALYHAKKTGRNCVFFSTD</sequence>
<dbReference type="FunFam" id="3.30.70.270:FF:000001">
    <property type="entry name" value="Diguanylate cyclase domain protein"/>
    <property type="match status" value="1"/>
</dbReference>
<feature type="domain" description="GGDEF" evidence="1">
    <location>
        <begin position="454"/>
        <end position="583"/>
    </location>
</feature>
<dbReference type="eggNOG" id="COG3287">
    <property type="taxonomic scope" value="Bacteria"/>
</dbReference>
<dbReference type="NCBIfam" id="TIGR00254">
    <property type="entry name" value="GGDEF"/>
    <property type="match status" value="1"/>
</dbReference>
<dbReference type="CDD" id="cd01949">
    <property type="entry name" value="GGDEF"/>
    <property type="match status" value="1"/>
</dbReference>
<dbReference type="SMART" id="SM00267">
    <property type="entry name" value="GGDEF"/>
    <property type="match status" value="1"/>
</dbReference>
<dbReference type="InterPro" id="IPR029787">
    <property type="entry name" value="Nucleotide_cyclase"/>
</dbReference>
<dbReference type="InterPro" id="IPR043128">
    <property type="entry name" value="Rev_trsase/Diguanyl_cyclase"/>
</dbReference>
<dbReference type="SMART" id="SM00897">
    <property type="entry name" value="FIST"/>
    <property type="match status" value="1"/>
</dbReference>
<proteinExistence type="predicted"/>
<dbReference type="GO" id="GO:0005886">
    <property type="term" value="C:plasma membrane"/>
    <property type="evidence" value="ECO:0007669"/>
    <property type="project" value="TreeGrafter"/>
</dbReference>
<dbReference type="GO" id="GO:0052621">
    <property type="term" value="F:diguanylate cyclase activity"/>
    <property type="evidence" value="ECO:0007669"/>
    <property type="project" value="TreeGrafter"/>
</dbReference>
<accession>A0A1H9NIC4</accession>
<evidence type="ECO:0000259" key="1">
    <source>
        <dbReference type="PROSITE" id="PS50887"/>
    </source>
</evidence>
<dbReference type="InterPro" id="IPR019494">
    <property type="entry name" value="FIST_C"/>
</dbReference>
<dbReference type="PROSITE" id="PS50887">
    <property type="entry name" value="GGDEF"/>
    <property type="match status" value="1"/>
</dbReference>
<dbReference type="Pfam" id="PF08495">
    <property type="entry name" value="FIST"/>
    <property type="match status" value="1"/>
</dbReference>
<dbReference type="InterPro" id="IPR013702">
    <property type="entry name" value="FIST_domain_N"/>
</dbReference>
<gene>
    <name evidence="2" type="ORF">SAMN04487884_104199</name>
</gene>
<dbReference type="Pfam" id="PF10442">
    <property type="entry name" value="FIST_C"/>
    <property type="match status" value="1"/>
</dbReference>
<dbReference type="Proteomes" id="UP000182584">
    <property type="component" value="Unassembled WGS sequence"/>
</dbReference>
<dbReference type="GO" id="GO:1902201">
    <property type="term" value="P:negative regulation of bacterial-type flagellum-dependent cell motility"/>
    <property type="evidence" value="ECO:0007669"/>
    <property type="project" value="TreeGrafter"/>
</dbReference>
<dbReference type="SMART" id="SM01204">
    <property type="entry name" value="FIST_C"/>
    <property type="match status" value="1"/>
</dbReference>
<dbReference type="Gene3D" id="3.30.70.270">
    <property type="match status" value="1"/>
</dbReference>
<dbReference type="SUPFAM" id="SSF55073">
    <property type="entry name" value="Nucleotide cyclase"/>
    <property type="match status" value="1"/>
</dbReference>
<dbReference type="PANTHER" id="PTHR45138:SF9">
    <property type="entry name" value="DIGUANYLATE CYCLASE DGCM-RELATED"/>
    <property type="match status" value="1"/>
</dbReference>
<protein>
    <submittedName>
        <fullName evidence="2">Diguanylate cyclase (GGDEF) domain-containing protein</fullName>
    </submittedName>
</protein>
<name>A0A1H9NIC4_BUTFI</name>
<dbReference type="GO" id="GO:0043709">
    <property type="term" value="P:cell adhesion involved in single-species biofilm formation"/>
    <property type="evidence" value="ECO:0007669"/>
    <property type="project" value="TreeGrafter"/>
</dbReference>
<dbReference type="InterPro" id="IPR050469">
    <property type="entry name" value="Diguanylate_Cyclase"/>
</dbReference>
<dbReference type="PANTHER" id="PTHR45138">
    <property type="entry name" value="REGULATORY COMPONENTS OF SENSORY TRANSDUCTION SYSTEM"/>
    <property type="match status" value="1"/>
</dbReference>
<dbReference type="EMBL" id="FOGJ01000004">
    <property type="protein sequence ID" value="SER35507.1"/>
    <property type="molecule type" value="Genomic_DNA"/>
</dbReference>
<evidence type="ECO:0000313" key="2">
    <source>
        <dbReference type="EMBL" id="SER35507.1"/>
    </source>
</evidence>